<comment type="subcellular location">
    <subcellularLocation>
        <location evidence="1">Membrane</location>
        <topology evidence="1">Multi-pass membrane protein</topology>
    </subcellularLocation>
</comment>
<dbReference type="KEGG" id="smao:CAG99_16145"/>
<accession>A0A1W7CZD6</accession>
<evidence type="ECO:0000313" key="9">
    <source>
        <dbReference type="Proteomes" id="UP000194218"/>
    </source>
</evidence>
<feature type="transmembrane region" description="Helical" evidence="6">
    <location>
        <begin position="136"/>
        <end position="155"/>
    </location>
</feature>
<protein>
    <recommendedName>
        <fullName evidence="7">TM2 domain-containing protein</fullName>
    </recommendedName>
</protein>
<feature type="region of interest" description="Disordered" evidence="5">
    <location>
        <begin position="1"/>
        <end position="24"/>
    </location>
</feature>
<evidence type="ECO:0000256" key="2">
    <source>
        <dbReference type="ARBA" id="ARBA00022692"/>
    </source>
</evidence>
<gene>
    <name evidence="8" type="ORF">CAG99_16145</name>
</gene>
<feature type="compositionally biased region" description="Low complexity" evidence="5">
    <location>
        <begin position="9"/>
        <end position="24"/>
    </location>
</feature>
<keyword evidence="2 6" id="KW-0812">Transmembrane</keyword>
<dbReference type="Pfam" id="PF05154">
    <property type="entry name" value="TM2"/>
    <property type="match status" value="1"/>
</dbReference>
<dbReference type="AlphaFoldDB" id="A0A1W7CZD6"/>
<sequence>MGTERTRRATAPAPAARLPGAGRCAAGLGPSRAWRCWQYGQSLTERFCRARHRPHATPRGGLVSDQNPYQPPQQSQSQPQPPSGYGYPNQPSQSSGYPPPGAGYAPQPGYGGHPQDPNAPFGYDRMGRPYSNKSKIVAGVLQLLLGGVGAGRWYTGHTGMAVAQLLTCGGLGIWALIDGIIFLVSEDRTDARGLVLKG</sequence>
<keyword evidence="9" id="KW-1185">Reference proteome</keyword>
<keyword evidence="4 6" id="KW-0472">Membrane</keyword>
<feature type="compositionally biased region" description="Low complexity" evidence="5">
    <location>
        <begin position="66"/>
        <end position="108"/>
    </location>
</feature>
<dbReference type="Proteomes" id="UP000194218">
    <property type="component" value="Chromosome"/>
</dbReference>
<organism evidence="8 9">
    <name type="scientific">Streptomyces marincola</name>
    <dbReference type="NCBI Taxonomy" id="2878388"/>
    <lineage>
        <taxon>Bacteria</taxon>
        <taxon>Bacillati</taxon>
        <taxon>Actinomycetota</taxon>
        <taxon>Actinomycetes</taxon>
        <taxon>Kitasatosporales</taxon>
        <taxon>Streptomycetaceae</taxon>
        <taxon>Streptomyces</taxon>
    </lineage>
</organism>
<evidence type="ECO:0000256" key="1">
    <source>
        <dbReference type="ARBA" id="ARBA00004141"/>
    </source>
</evidence>
<evidence type="ECO:0000256" key="4">
    <source>
        <dbReference type="ARBA" id="ARBA00023136"/>
    </source>
</evidence>
<dbReference type="EMBL" id="CP021121">
    <property type="protein sequence ID" value="ARQ70173.1"/>
    <property type="molecule type" value="Genomic_DNA"/>
</dbReference>
<evidence type="ECO:0000256" key="3">
    <source>
        <dbReference type="ARBA" id="ARBA00022989"/>
    </source>
</evidence>
<feature type="transmembrane region" description="Helical" evidence="6">
    <location>
        <begin position="161"/>
        <end position="184"/>
    </location>
</feature>
<evidence type="ECO:0000256" key="5">
    <source>
        <dbReference type="SAM" id="MobiDB-lite"/>
    </source>
</evidence>
<feature type="region of interest" description="Disordered" evidence="5">
    <location>
        <begin position="54"/>
        <end position="126"/>
    </location>
</feature>
<proteinExistence type="predicted"/>
<dbReference type="InterPro" id="IPR007829">
    <property type="entry name" value="TM2"/>
</dbReference>
<feature type="domain" description="TM2" evidence="7">
    <location>
        <begin position="132"/>
        <end position="180"/>
    </location>
</feature>
<dbReference type="GO" id="GO:0016020">
    <property type="term" value="C:membrane"/>
    <property type="evidence" value="ECO:0007669"/>
    <property type="project" value="UniProtKB-SubCell"/>
</dbReference>
<name>A0A1W7CZD6_9ACTN</name>
<evidence type="ECO:0000256" key="6">
    <source>
        <dbReference type="SAM" id="Phobius"/>
    </source>
</evidence>
<keyword evidence="3 6" id="KW-1133">Transmembrane helix</keyword>
<reference evidence="8 9" key="1">
    <citation type="submission" date="2017-05" db="EMBL/GenBank/DDBJ databases">
        <title>Complete genome sequence of Streptomyces sp. SCSIO 03032 revealed the diverse biosynthetic pathways for its bioactive secondary metabolites.</title>
        <authorList>
            <person name="Ma L."/>
            <person name="Zhu Y."/>
            <person name="Zhang W."/>
            <person name="Zhang G."/>
            <person name="Tian X."/>
            <person name="Zhang S."/>
            <person name="Zhang C."/>
        </authorList>
    </citation>
    <scope>NUCLEOTIDE SEQUENCE [LARGE SCALE GENOMIC DNA]</scope>
    <source>
        <strain evidence="8 9">SCSIO 03032</strain>
    </source>
</reference>
<dbReference type="OrthoDB" id="2004788at2"/>
<evidence type="ECO:0000259" key="7">
    <source>
        <dbReference type="Pfam" id="PF05154"/>
    </source>
</evidence>
<evidence type="ECO:0000313" key="8">
    <source>
        <dbReference type="EMBL" id="ARQ70173.1"/>
    </source>
</evidence>